<dbReference type="PANTHER" id="PTHR46124">
    <property type="entry name" value="D-AMINOACYL-TRNA DEACYLASE"/>
    <property type="match status" value="1"/>
</dbReference>
<dbReference type="PIRSF" id="PIRSF005902">
    <property type="entry name" value="DNase_TatD"/>
    <property type="match status" value="1"/>
</dbReference>
<dbReference type="PROSITE" id="PS01137">
    <property type="entry name" value="TATD_1"/>
    <property type="match status" value="1"/>
</dbReference>
<feature type="binding site" evidence="4">
    <location>
        <position position="111"/>
    </location>
    <ligand>
        <name>a divalent metal cation</name>
        <dbReference type="ChEBI" id="CHEBI:60240"/>
        <label>1</label>
    </ligand>
</feature>
<dbReference type="NCBIfam" id="TIGR00010">
    <property type="entry name" value="YchF/TatD family DNA exonuclease"/>
    <property type="match status" value="1"/>
</dbReference>
<keyword evidence="2 4" id="KW-0479">Metal-binding</keyword>
<sequence>MKRRRRSSRATWLRRLEAVLIDTHCHLDFADFEAERDEIVARAHQAGVAQMVTISTRVRKLETLLAITEKYPSVFCSVGTHPNNADEELDIETEELVRLANAHQKVVAIGEAGLDYFYDTQKPEDQQTGFRRHIAAARETQLPLVIHSRSADEDMADILTEESGRGAFPFILHCFSAGPELAKTGVALGGYISFSGILTFPKSEELREIAKTVPHDRLLVETDAPYLAPKRWRGKRNEPSYVVNTAEVLADTIGLSTEEVARITTENAFRLFSKMPRI</sequence>
<accession>A0A1L3Z7N9</accession>
<dbReference type="InterPro" id="IPR001130">
    <property type="entry name" value="TatD-like"/>
</dbReference>
<dbReference type="CDD" id="cd01310">
    <property type="entry name" value="TatD_DNAse"/>
    <property type="match status" value="1"/>
</dbReference>
<dbReference type="EMBL" id="CP018228">
    <property type="protein sequence ID" value="API51696.1"/>
    <property type="molecule type" value="Genomic_DNA"/>
</dbReference>
<name>A0A1L3Z7N9_RHILE</name>
<keyword evidence="3" id="KW-0378">Hydrolase</keyword>
<evidence type="ECO:0000313" key="6">
    <source>
        <dbReference type="Proteomes" id="UP000183050"/>
    </source>
</evidence>
<dbReference type="GO" id="GO:0004536">
    <property type="term" value="F:DNA nuclease activity"/>
    <property type="evidence" value="ECO:0007669"/>
    <property type="project" value="InterPro"/>
</dbReference>
<dbReference type="InterPro" id="IPR018228">
    <property type="entry name" value="DNase_TatD-rel_CS"/>
</dbReference>
<evidence type="ECO:0000256" key="2">
    <source>
        <dbReference type="ARBA" id="ARBA00022723"/>
    </source>
</evidence>
<dbReference type="FunFam" id="3.20.20.140:FF:000005">
    <property type="entry name" value="TatD family hydrolase"/>
    <property type="match status" value="1"/>
</dbReference>
<dbReference type="InterPro" id="IPR032466">
    <property type="entry name" value="Metal_Hydrolase"/>
</dbReference>
<evidence type="ECO:0000256" key="4">
    <source>
        <dbReference type="PIRSR" id="PIRSR005902-1"/>
    </source>
</evidence>
<feature type="binding site" evidence="4">
    <location>
        <position position="223"/>
    </location>
    <ligand>
        <name>a divalent metal cation</name>
        <dbReference type="ChEBI" id="CHEBI:60240"/>
        <label>1</label>
    </ligand>
</feature>
<dbReference type="PANTHER" id="PTHR46124:SF2">
    <property type="entry name" value="D-AMINOACYL-TRNA DEACYLASE"/>
    <property type="match status" value="1"/>
</dbReference>
<dbReference type="Pfam" id="PF01026">
    <property type="entry name" value="TatD_DNase"/>
    <property type="match status" value="1"/>
</dbReference>
<dbReference type="SUPFAM" id="SSF51556">
    <property type="entry name" value="Metallo-dependent hydrolases"/>
    <property type="match status" value="1"/>
</dbReference>
<reference evidence="5 6" key="1">
    <citation type="submission" date="2016-11" db="EMBL/GenBank/DDBJ databases">
        <title>Rhizobium leguminosarum bv. viciae strain Vaf12 isolated from Vavilovia formosa root nodules from Russia, Dagestan.</title>
        <authorList>
            <person name="Kimeklis A."/>
        </authorList>
    </citation>
    <scope>NUCLEOTIDE SEQUENCE [LARGE SCALE GENOMIC DNA]</scope>
    <source>
        <strain evidence="5 6">Vaf-108</strain>
    </source>
</reference>
<dbReference type="InterPro" id="IPR015991">
    <property type="entry name" value="TatD/YcfH-like"/>
</dbReference>
<protein>
    <submittedName>
        <fullName evidence="5">LuxR family transcriptional regulator</fullName>
    </submittedName>
</protein>
<dbReference type="GO" id="GO:0005829">
    <property type="term" value="C:cytosol"/>
    <property type="evidence" value="ECO:0007669"/>
    <property type="project" value="TreeGrafter"/>
</dbReference>
<evidence type="ECO:0000256" key="3">
    <source>
        <dbReference type="ARBA" id="ARBA00022801"/>
    </source>
</evidence>
<gene>
    <name evidence="5" type="ORF">BMW22_08735</name>
</gene>
<organism evidence="5 6">
    <name type="scientific">Rhizobium leguminosarum</name>
    <dbReference type="NCBI Taxonomy" id="384"/>
    <lineage>
        <taxon>Bacteria</taxon>
        <taxon>Pseudomonadati</taxon>
        <taxon>Pseudomonadota</taxon>
        <taxon>Alphaproteobacteria</taxon>
        <taxon>Hyphomicrobiales</taxon>
        <taxon>Rhizobiaceae</taxon>
        <taxon>Rhizobium/Agrobacterium group</taxon>
        <taxon>Rhizobium</taxon>
    </lineage>
</organism>
<evidence type="ECO:0000256" key="1">
    <source>
        <dbReference type="ARBA" id="ARBA00009275"/>
    </source>
</evidence>
<evidence type="ECO:0000313" key="5">
    <source>
        <dbReference type="EMBL" id="API51696.1"/>
    </source>
</evidence>
<comment type="similarity">
    <text evidence="1">Belongs to the metallo-dependent hydrolases superfamily. TatD-type hydrolase family.</text>
</comment>
<dbReference type="GO" id="GO:0046872">
    <property type="term" value="F:metal ion binding"/>
    <property type="evidence" value="ECO:0007669"/>
    <property type="project" value="UniProtKB-KW"/>
</dbReference>
<feature type="binding site" evidence="4">
    <location>
        <position position="147"/>
    </location>
    <ligand>
        <name>a divalent metal cation</name>
        <dbReference type="ChEBI" id="CHEBI:60240"/>
        <label>2</label>
    </ligand>
</feature>
<dbReference type="PROSITE" id="PS01090">
    <property type="entry name" value="TATD_2"/>
    <property type="match status" value="1"/>
</dbReference>
<feature type="binding site" evidence="4">
    <location>
        <position position="24"/>
    </location>
    <ligand>
        <name>a divalent metal cation</name>
        <dbReference type="ChEBI" id="CHEBI:60240"/>
        <label>1</label>
    </ligand>
</feature>
<dbReference type="Proteomes" id="UP000183050">
    <property type="component" value="Chromosome"/>
</dbReference>
<feature type="binding site" evidence="4">
    <location>
        <position position="26"/>
    </location>
    <ligand>
        <name>a divalent metal cation</name>
        <dbReference type="ChEBI" id="CHEBI:60240"/>
        <label>1</label>
    </ligand>
</feature>
<dbReference type="AlphaFoldDB" id="A0A1L3Z7N9"/>
<proteinExistence type="inferred from homology"/>
<feature type="binding site" evidence="4">
    <location>
        <position position="173"/>
    </location>
    <ligand>
        <name>a divalent metal cation</name>
        <dbReference type="ChEBI" id="CHEBI:60240"/>
        <label>2</label>
    </ligand>
</feature>
<dbReference type="Gene3D" id="3.20.20.140">
    <property type="entry name" value="Metal-dependent hydrolases"/>
    <property type="match status" value="1"/>
</dbReference>
<dbReference type="GO" id="GO:0016788">
    <property type="term" value="F:hydrolase activity, acting on ester bonds"/>
    <property type="evidence" value="ECO:0007669"/>
    <property type="project" value="InterPro"/>
</dbReference>